<comment type="caution">
    <text evidence="6">The sequence shown here is derived from an EMBL/GenBank/DDBJ whole genome shotgun (WGS) entry which is preliminary data.</text>
</comment>
<dbReference type="Pfam" id="PF07992">
    <property type="entry name" value="Pyr_redox_2"/>
    <property type="match status" value="1"/>
</dbReference>
<dbReference type="PRINTS" id="PR00368">
    <property type="entry name" value="FADPNR"/>
</dbReference>
<evidence type="ECO:0000256" key="2">
    <source>
        <dbReference type="ARBA" id="ARBA00022630"/>
    </source>
</evidence>
<evidence type="ECO:0000313" key="6">
    <source>
        <dbReference type="EMBL" id="NGO70441.1"/>
    </source>
</evidence>
<dbReference type="InterPro" id="IPR050446">
    <property type="entry name" value="FAD-oxidoreductase/Apoptosis"/>
</dbReference>
<feature type="non-terminal residue" evidence="6">
    <location>
        <position position="222"/>
    </location>
</feature>
<evidence type="ECO:0000256" key="3">
    <source>
        <dbReference type="ARBA" id="ARBA00022827"/>
    </source>
</evidence>
<dbReference type="EMBL" id="JAAKZZ010000196">
    <property type="protein sequence ID" value="NGO70441.1"/>
    <property type="molecule type" value="Genomic_DNA"/>
</dbReference>
<dbReference type="Proteomes" id="UP000477722">
    <property type="component" value="Unassembled WGS sequence"/>
</dbReference>
<evidence type="ECO:0000259" key="5">
    <source>
        <dbReference type="Pfam" id="PF07992"/>
    </source>
</evidence>
<dbReference type="PRINTS" id="PR00411">
    <property type="entry name" value="PNDRDTASEI"/>
</dbReference>
<dbReference type="RefSeq" id="WP_165300108.1">
    <property type="nucleotide sequence ID" value="NZ_JAAKZZ010000196.1"/>
</dbReference>
<evidence type="ECO:0000256" key="4">
    <source>
        <dbReference type="ARBA" id="ARBA00023002"/>
    </source>
</evidence>
<organism evidence="6 7">
    <name type="scientific">Streptomyces boncukensis</name>
    <dbReference type="NCBI Taxonomy" id="2711219"/>
    <lineage>
        <taxon>Bacteria</taxon>
        <taxon>Bacillati</taxon>
        <taxon>Actinomycetota</taxon>
        <taxon>Actinomycetes</taxon>
        <taxon>Kitasatosporales</taxon>
        <taxon>Streptomycetaceae</taxon>
        <taxon>Streptomyces</taxon>
    </lineage>
</organism>
<accession>A0A6G4X198</accession>
<keyword evidence="4" id="KW-0560">Oxidoreductase</keyword>
<comment type="cofactor">
    <cofactor evidence="1">
        <name>FAD</name>
        <dbReference type="ChEBI" id="CHEBI:57692"/>
    </cofactor>
</comment>
<name>A0A6G4X198_9ACTN</name>
<dbReference type="GO" id="GO:0005737">
    <property type="term" value="C:cytoplasm"/>
    <property type="evidence" value="ECO:0007669"/>
    <property type="project" value="TreeGrafter"/>
</dbReference>
<dbReference type="InterPro" id="IPR036188">
    <property type="entry name" value="FAD/NAD-bd_sf"/>
</dbReference>
<dbReference type="PANTHER" id="PTHR43557:SF2">
    <property type="entry name" value="RIESKE DOMAIN-CONTAINING PROTEIN-RELATED"/>
    <property type="match status" value="1"/>
</dbReference>
<keyword evidence="3" id="KW-0274">FAD</keyword>
<evidence type="ECO:0000313" key="7">
    <source>
        <dbReference type="Proteomes" id="UP000477722"/>
    </source>
</evidence>
<keyword evidence="2" id="KW-0285">Flavoprotein</keyword>
<feature type="domain" description="FAD/NAD(P)-binding" evidence="5">
    <location>
        <begin position="7"/>
        <end position="219"/>
    </location>
</feature>
<gene>
    <name evidence="6" type="ORF">G5C65_19205</name>
</gene>
<sequence>MSTLGTITVVGASLAGTYAAQALRDQGYDGRLVLVGDEHHRPYDRPPLSKEYLTGAVTADRLALADAEDVAELDAEWLLGTRAAGLDLPGRAVLLEGGGRLVTDGVVLATGAAARGLPGGTHLEGVHTLRTLDDAAALREELSRGQVRVLVVGAGFIGSEVASSCATMGHQVTVVEAAEEPLLPQLGPELAAVCAALHADHGVTLLTGTGVAALHGDGRGRV</sequence>
<dbReference type="InterPro" id="IPR023753">
    <property type="entry name" value="FAD/NAD-binding_dom"/>
</dbReference>
<dbReference type="Gene3D" id="3.50.50.60">
    <property type="entry name" value="FAD/NAD(P)-binding domain"/>
    <property type="match status" value="2"/>
</dbReference>
<reference evidence="6 7" key="1">
    <citation type="submission" date="2020-02" db="EMBL/GenBank/DDBJ databases">
        <title>Whole-genome analyses of novel actinobacteria.</title>
        <authorList>
            <person name="Sahin N."/>
            <person name="Tatar D."/>
        </authorList>
    </citation>
    <scope>NUCLEOTIDE SEQUENCE [LARGE SCALE GENOMIC DNA]</scope>
    <source>
        <strain evidence="6 7">SB3404</strain>
    </source>
</reference>
<dbReference type="SUPFAM" id="SSF51905">
    <property type="entry name" value="FAD/NAD(P)-binding domain"/>
    <property type="match status" value="1"/>
</dbReference>
<keyword evidence="7" id="KW-1185">Reference proteome</keyword>
<dbReference type="AlphaFoldDB" id="A0A6G4X198"/>
<protein>
    <submittedName>
        <fullName evidence="6">FAD-dependent oxidoreductase</fullName>
    </submittedName>
</protein>
<dbReference type="GO" id="GO:0016651">
    <property type="term" value="F:oxidoreductase activity, acting on NAD(P)H"/>
    <property type="evidence" value="ECO:0007669"/>
    <property type="project" value="TreeGrafter"/>
</dbReference>
<proteinExistence type="predicted"/>
<dbReference type="PANTHER" id="PTHR43557">
    <property type="entry name" value="APOPTOSIS-INDUCING FACTOR 1"/>
    <property type="match status" value="1"/>
</dbReference>
<evidence type="ECO:0000256" key="1">
    <source>
        <dbReference type="ARBA" id="ARBA00001974"/>
    </source>
</evidence>